<dbReference type="InterPro" id="IPR007354">
    <property type="entry name" value="CruF-like"/>
</dbReference>
<feature type="transmembrane region" description="Helical" evidence="1">
    <location>
        <begin position="46"/>
        <end position="67"/>
    </location>
</feature>
<evidence type="ECO:0000313" key="3">
    <source>
        <dbReference type="EMBL" id="CAB4994879.1"/>
    </source>
</evidence>
<keyword evidence="1" id="KW-1133">Transmembrane helix</keyword>
<feature type="transmembrane region" description="Helical" evidence="1">
    <location>
        <begin position="74"/>
        <end position="93"/>
    </location>
</feature>
<dbReference type="EMBL" id="CAFBNG010000130">
    <property type="protein sequence ID" value="CAB4942461.1"/>
    <property type="molecule type" value="Genomic_DNA"/>
</dbReference>
<feature type="transmembrane region" description="Helical" evidence="1">
    <location>
        <begin position="141"/>
        <end position="157"/>
    </location>
</feature>
<keyword evidence="1" id="KW-0812">Transmembrane</keyword>
<organism evidence="2">
    <name type="scientific">freshwater metagenome</name>
    <dbReference type="NCBI Taxonomy" id="449393"/>
    <lineage>
        <taxon>unclassified sequences</taxon>
        <taxon>metagenomes</taxon>
        <taxon>ecological metagenomes</taxon>
    </lineage>
</organism>
<sequence length="267" mass="30069">MSLRQFNPRRNRRRGIAPGANRLLLTTLFTTIALQISYPLLDGDALRLVTLITVYCAAAAMLLHALYSYGNRYFFTYLIVTFIFGFLIEEIGVRTSWPFGQYEYSDSLGIKLSHVPLVVPFAWIMMVHPVLVAARRVTSNWAFLYGGLLLMTWDLFLDPQMVSAGRWSWKFDGAHVPFQPEIPLSNAAGWLLSGMAIVGILHLALPRERRKQAASSMAVDIFLAWTWFAGVIGNIFFFHRPAIGLAVGTIFLLAFLPYLFARSVTGE</sequence>
<accession>A0A6J7JIU6</accession>
<dbReference type="Pfam" id="PF04240">
    <property type="entry name" value="Caroten_synth"/>
    <property type="match status" value="1"/>
</dbReference>
<feature type="transmembrane region" description="Helical" evidence="1">
    <location>
        <begin position="113"/>
        <end position="134"/>
    </location>
</feature>
<proteinExistence type="predicted"/>
<gene>
    <name evidence="2" type="ORF">UFOPK3774_00720</name>
    <name evidence="3" type="ORF">UFOPK4049_00056</name>
</gene>
<evidence type="ECO:0000256" key="1">
    <source>
        <dbReference type="SAM" id="Phobius"/>
    </source>
</evidence>
<feature type="transmembrane region" description="Helical" evidence="1">
    <location>
        <begin position="21"/>
        <end position="40"/>
    </location>
</feature>
<feature type="transmembrane region" description="Helical" evidence="1">
    <location>
        <begin position="217"/>
        <end position="237"/>
    </location>
</feature>
<dbReference type="PANTHER" id="PTHR39419:SF1">
    <property type="entry name" value="SLL0814 PROTEIN"/>
    <property type="match status" value="1"/>
</dbReference>
<evidence type="ECO:0000313" key="2">
    <source>
        <dbReference type="EMBL" id="CAB4942461.1"/>
    </source>
</evidence>
<feature type="transmembrane region" description="Helical" evidence="1">
    <location>
        <begin position="187"/>
        <end position="205"/>
    </location>
</feature>
<reference evidence="2" key="1">
    <citation type="submission" date="2020-05" db="EMBL/GenBank/DDBJ databases">
        <authorList>
            <person name="Chiriac C."/>
            <person name="Salcher M."/>
            <person name="Ghai R."/>
            <person name="Kavagutti S V."/>
        </authorList>
    </citation>
    <scope>NUCLEOTIDE SEQUENCE</scope>
</reference>
<protein>
    <submittedName>
        <fullName evidence="2">Unannotated protein</fullName>
    </submittedName>
</protein>
<name>A0A6J7JIU6_9ZZZZ</name>
<feature type="transmembrane region" description="Helical" evidence="1">
    <location>
        <begin position="243"/>
        <end position="261"/>
    </location>
</feature>
<dbReference type="AlphaFoldDB" id="A0A6J7JIU6"/>
<keyword evidence="1" id="KW-0472">Membrane</keyword>
<dbReference type="EMBL" id="CAFBPB010000003">
    <property type="protein sequence ID" value="CAB4994879.1"/>
    <property type="molecule type" value="Genomic_DNA"/>
</dbReference>
<dbReference type="PANTHER" id="PTHR39419">
    <property type="entry name" value="SLL0814 PROTEIN"/>
    <property type="match status" value="1"/>
</dbReference>